<reference evidence="2 3" key="1">
    <citation type="submission" date="2023-12" db="EMBL/GenBank/DDBJ databases">
        <title>A. evansii MAY27, complete genome.</title>
        <authorList>
            <person name="Wang Y."/>
        </authorList>
    </citation>
    <scope>NUCLEOTIDE SEQUENCE [LARGE SCALE GENOMIC DNA]</scope>
    <source>
        <strain evidence="2 3">MAY27</strain>
    </source>
</reference>
<dbReference type="InterPro" id="IPR053745">
    <property type="entry name" value="Viral_Tail_Comp_sf"/>
</dbReference>
<keyword evidence="3" id="KW-1185">Reference proteome</keyword>
<dbReference type="EMBL" id="CP141259">
    <property type="protein sequence ID" value="WRL48289.1"/>
    <property type="molecule type" value="Genomic_DNA"/>
</dbReference>
<organism evidence="2 3">
    <name type="scientific">Aromatoleum evansii</name>
    <name type="common">Azoarcus evansii</name>
    <dbReference type="NCBI Taxonomy" id="59406"/>
    <lineage>
        <taxon>Bacteria</taxon>
        <taxon>Pseudomonadati</taxon>
        <taxon>Pseudomonadota</taxon>
        <taxon>Betaproteobacteria</taxon>
        <taxon>Rhodocyclales</taxon>
        <taxon>Rhodocyclaceae</taxon>
        <taxon>Aromatoleum</taxon>
    </lineage>
</organism>
<sequence length="118" mass="12139">MSAESDLYTILSGHAALTALVSTRIYPDAMPEGTAYPVVVFTRAGTEPIGTIHGTTHGEFASMRVECWGKTRTSADAVAAAVNAALVAAKEVPTGRAGGFDPEAGLFATTIDVTLLAL</sequence>
<dbReference type="Gene3D" id="3.30.2000.30">
    <property type="match status" value="1"/>
</dbReference>
<evidence type="ECO:0000313" key="3">
    <source>
        <dbReference type="Proteomes" id="UP001626593"/>
    </source>
</evidence>
<proteinExistence type="predicted"/>
<dbReference type="Proteomes" id="UP001626593">
    <property type="component" value="Chromosome"/>
</dbReference>
<name>A0ABZ1AR69_AROEV</name>
<dbReference type="EMBL" id="CP141259">
    <property type="protein sequence ID" value="WRL48359.1"/>
    <property type="molecule type" value="Genomic_DNA"/>
</dbReference>
<dbReference type="Pfam" id="PF11367">
    <property type="entry name" value="Tail_completion_gp17"/>
    <property type="match status" value="1"/>
</dbReference>
<dbReference type="InterPro" id="IPR021508">
    <property type="entry name" value="Gp17-like"/>
</dbReference>
<protein>
    <submittedName>
        <fullName evidence="2">DUF3168 domain-containing protein</fullName>
    </submittedName>
</protein>
<dbReference type="RefSeq" id="WP_407280606.1">
    <property type="nucleotide sequence ID" value="NZ_CP141259.1"/>
</dbReference>
<accession>A0ABZ1AR69</accession>
<gene>
    <name evidence="1" type="ORF">U5817_09650</name>
    <name evidence="2" type="ORF">U5817_10000</name>
</gene>
<evidence type="ECO:0000313" key="1">
    <source>
        <dbReference type="EMBL" id="WRL48289.1"/>
    </source>
</evidence>
<evidence type="ECO:0000313" key="2">
    <source>
        <dbReference type="EMBL" id="WRL48359.1"/>
    </source>
</evidence>